<dbReference type="Pfam" id="PF03522">
    <property type="entry name" value="SLC12"/>
    <property type="match status" value="3"/>
</dbReference>
<dbReference type="FunFam" id="1.20.1740.10:FF:000049">
    <property type="entry name" value="Solute carrier family 12 (potassium/chloride transporter), member 4"/>
    <property type="match status" value="1"/>
</dbReference>
<feature type="transmembrane region" description="Helical" evidence="17">
    <location>
        <begin position="613"/>
        <end position="631"/>
    </location>
</feature>
<dbReference type="InterPro" id="IPR018491">
    <property type="entry name" value="SLC12_C"/>
</dbReference>
<evidence type="ECO:0000259" key="18">
    <source>
        <dbReference type="Pfam" id="PF00324"/>
    </source>
</evidence>
<dbReference type="EMBL" id="JAAVVJ010000001">
    <property type="protein sequence ID" value="KAF7229882.1"/>
    <property type="molecule type" value="Genomic_DNA"/>
</dbReference>
<evidence type="ECO:0000256" key="2">
    <source>
        <dbReference type="ARBA" id="ARBA00022448"/>
    </source>
</evidence>
<dbReference type="PANTHER" id="PTHR11827">
    <property type="entry name" value="SOLUTE CARRIER FAMILY 12, CATION COTRANSPORTERS"/>
    <property type="match status" value="1"/>
</dbReference>
<evidence type="ECO:0000256" key="8">
    <source>
        <dbReference type="ARBA" id="ARBA00022958"/>
    </source>
</evidence>
<feature type="region of interest" description="Disordered" evidence="16">
    <location>
        <begin position="1"/>
        <end position="73"/>
    </location>
</feature>
<feature type="transmembrane region" description="Helical" evidence="17">
    <location>
        <begin position="185"/>
        <end position="210"/>
    </location>
</feature>
<dbReference type="FunFam" id="1.20.1740.10:FF:000040">
    <property type="entry name" value="Solute carrier family 12 member 6"/>
    <property type="match status" value="1"/>
</dbReference>
<keyword evidence="10" id="KW-0406">Ion transport</keyword>
<dbReference type="Pfam" id="PF00324">
    <property type="entry name" value="AA_permease"/>
    <property type="match status" value="2"/>
</dbReference>
<evidence type="ECO:0000259" key="19">
    <source>
        <dbReference type="Pfam" id="PF03522"/>
    </source>
</evidence>
<dbReference type="OrthoDB" id="2020542at2759"/>
<protein>
    <submittedName>
        <fullName evidence="21">Solute carrier family 12 (Potassium/chloride transporters), member 6</fullName>
    </submittedName>
    <submittedName>
        <fullName evidence="20 22">Solute carrier family 12 member 6</fullName>
    </submittedName>
</protein>
<feature type="transmembrane region" description="Helical" evidence="17">
    <location>
        <begin position="670"/>
        <end position="687"/>
    </location>
</feature>
<dbReference type="GO" id="GO:0055064">
    <property type="term" value="P:chloride ion homeostasis"/>
    <property type="evidence" value="ECO:0007669"/>
    <property type="project" value="TreeGrafter"/>
</dbReference>
<dbReference type="AlphaFoldDB" id="A0A1A8ULE5"/>
<keyword evidence="6 17" id="KW-0812">Transmembrane</keyword>
<proteinExistence type="inferred from homology"/>
<feature type="region of interest" description="Disordered" evidence="16">
    <location>
        <begin position="995"/>
        <end position="1074"/>
    </location>
</feature>
<evidence type="ECO:0000256" key="13">
    <source>
        <dbReference type="ARBA" id="ARBA00023214"/>
    </source>
</evidence>
<keyword evidence="2" id="KW-0813">Transport</keyword>
<reference evidence="21" key="3">
    <citation type="submission" date="2016-06" db="EMBL/GenBank/DDBJ databases">
        <title>The genome of a short-lived fish provides insights into sex chromosome evolution and the genetic control of aging.</title>
        <authorList>
            <person name="Reichwald K."/>
            <person name="Felder M."/>
            <person name="Petzold A."/>
            <person name="Koch P."/>
            <person name="Groth M."/>
            <person name="Platzer M."/>
        </authorList>
    </citation>
    <scope>NUCLEOTIDE SEQUENCE</scope>
    <source>
        <tissue evidence="21">Brain</tissue>
    </source>
</reference>
<dbReference type="PANTHER" id="PTHR11827:SF66">
    <property type="entry name" value="SOLUTE CARRIER FAMILY 12 MEMBER 6"/>
    <property type="match status" value="1"/>
</dbReference>
<evidence type="ECO:0000256" key="5">
    <source>
        <dbReference type="ARBA" id="ARBA00022553"/>
    </source>
</evidence>
<evidence type="ECO:0000256" key="16">
    <source>
        <dbReference type="SAM" id="MobiDB-lite"/>
    </source>
</evidence>
<feature type="transmembrane region" description="Helical" evidence="17">
    <location>
        <begin position="231"/>
        <end position="262"/>
    </location>
</feature>
<dbReference type="Ensembl" id="ENSNFUT00015011957.1">
    <property type="protein sequence ID" value="ENSNFUP00015011383.1"/>
    <property type="gene ID" value="ENSNFUG00015005467.1"/>
</dbReference>
<dbReference type="GO" id="GO:0006884">
    <property type="term" value="P:cell volume homeostasis"/>
    <property type="evidence" value="ECO:0007669"/>
    <property type="project" value="TreeGrafter"/>
</dbReference>
<keyword evidence="23" id="KW-1185">Reference proteome</keyword>
<reference evidence="22" key="1">
    <citation type="submission" date="2014-08" db="EMBL/GenBank/DDBJ databases">
        <authorList>
            <person name="Senf B."/>
            <person name="Petzold A."/>
            <person name="Downie B.R."/>
            <person name="Koch P."/>
            <person name="Platzer M."/>
        </authorList>
    </citation>
    <scope>NUCLEOTIDE SEQUENCE [LARGE SCALE GENOMIC DNA]</scope>
    <source>
        <strain evidence="22">GRZ</strain>
    </source>
</reference>
<dbReference type="KEGG" id="nfu:107376981"/>
<dbReference type="GO" id="GO:1990573">
    <property type="term" value="P:potassium ion import across plasma membrane"/>
    <property type="evidence" value="ECO:0007669"/>
    <property type="project" value="TreeGrafter"/>
</dbReference>
<keyword evidence="4" id="KW-0633">Potassium transport</keyword>
<sequence>MASVRFTVTPTKAEDLPGLSDTSPDLSSRPSNRVHFGSRESVDPSDGLSEAGVANTASGGGGTGTPDHCSIEQGDGNSKISNVYINNSHGVDDDDFYDRNLALFEEEMDTRPKVSSLLSRLVNYTNLMQGAKEHEEAESISDKKKTFKSPQMGTFMGVYLPCLQNIFGVILFLRLTWVVGTAGVLQALCIVFMCCCCTMLTAISMSAIATNGVVPAGGSYFMISRSLGPEFGGAVGLCFYLGTTFAGAMYILGAIEILLMYIVPDAAIFKGDGAAMLNNMRIYGSIFLLLMSLLVFVGVKYVNKLASIFLACVIISIISIYAGALVSTFKEPDFPVCMLGNRTINGHDVVDNQCRKTVLQVSDAAESIYSNATASYENSTAPPTHSPTVVEKTTFLWGHFCQSPELNASCDEYFTSNNLSVINGIPGLASGIITENLWSSYLSKGDVIEKSSLQSSHEAHPASTKHPYVFADITTSFTMLVGIFFPSVTGIMAGSNRSGDLKDAQRSIPIGTILAILTTSIVYLSSVVLFGACIDGVVLRDKFGDSVKGNLVVGTLAWPSPWVIVIGSFFSTCGAGLQSLTGAPRLLQAIAKDNIIPFLRVFGHGKANGEPTWALLLTALIAELGILIASLDMVAPILTMFFLMCYLFVNLACALQTLLRTPNWRPRFSYYHWALSFLGMTICLALMFISSWYYAIFAMVIAGMIYKYIEYNGAEKEWGDGIRGLSLSAARYALLRLEEGPPHTKNWRPQVLVLLKLDEDAHVKSPRLLTFASQLKAGKGLTIVGTVVPGNFLQSYGEALAAEQTLKHLMDKERVKGFVQCIVAQKPREGISHMIQSSGLGGMKPNTVVMGWPHAWRQSEDPQAWKTFINTVRVTTAAHLALLVPKNISLFPSNSEPCTEGYIDVWWIVHDGGMLMLLPFLLRQHKVWRKCGMRIFTVAQLEDNSIQMKKDLATFLYHLRIEAEVEVVEMHNSDISAYTYERTLMMEQRSQMLRQMRLSKSDREKEAQLVKDRNSMLRLTSIGSDDEDDTDGGERDRAASGSSSEHQRRVQMTWTKEKTAHHRSTQSGCSTPEGFRDMLSIRPDQSNVRRMHTAVKLNEVIVAKSHEARLVLLNMPGPPKNTEGDENYMEFLEVLTEGLERVLLVRGGGSEVITIYS</sequence>
<keyword evidence="13" id="KW-0868">Chloride</keyword>
<keyword evidence="9 17" id="KW-1133">Transmembrane helix</keyword>
<evidence type="ECO:0000256" key="9">
    <source>
        <dbReference type="ARBA" id="ARBA00022989"/>
    </source>
</evidence>
<reference evidence="21" key="2">
    <citation type="submission" date="2016-05" db="EMBL/GenBank/DDBJ databases">
        <authorList>
            <person name="Lavstsen T."/>
            <person name="Jespersen J.S."/>
        </authorList>
    </citation>
    <scope>NUCLEOTIDE SEQUENCE</scope>
    <source>
        <tissue evidence="21">Brain</tissue>
    </source>
</reference>
<evidence type="ECO:0000256" key="15">
    <source>
        <dbReference type="ARBA" id="ARBA00047825"/>
    </source>
</evidence>
<keyword evidence="12" id="KW-0325">Glycoprotein</keyword>
<feature type="transmembrane region" description="Helical" evidence="17">
    <location>
        <begin position="514"/>
        <end position="539"/>
    </location>
</feature>
<dbReference type="GO" id="GO:0007268">
    <property type="term" value="P:chemical synaptic transmission"/>
    <property type="evidence" value="ECO:0007669"/>
    <property type="project" value="TreeGrafter"/>
</dbReference>
<feature type="compositionally biased region" description="Polar residues" evidence="16">
    <location>
        <begin position="1040"/>
        <end position="1054"/>
    </location>
</feature>
<evidence type="ECO:0000256" key="12">
    <source>
        <dbReference type="ARBA" id="ARBA00023180"/>
    </source>
</evidence>
<reference evidence="20" key="4">
    <citation type="submission" date="2020-03" db="EMBL/GenBank/DDBJ databases">
        <title>Intra-Species Differences in Population Size shape Life History and Genome Evolution.</title>
        <authorList>
            <person name="Willemsen D."/>
            <person name="Cui R."/>
            <person name="Valenzano D.R."/>
        </authorList>
    </citation>
    <scope>NUCLEOTIDE SEQUENCE</scope>
    <source>
        <strain evidence="20">GRZ</strain>
        <tissue evidence="20">Whole</tissue>
    </source>
</reference>
<evidence type="ECO:0000313" key="21">
    <source>
        <dbReference type="EMBL" id="SBS49154.1"/>
    </source>
</evidence>
<feature type="domain" description="SLC12A transporter C-terminal" evidence="19">
    <location>
        <begin position="766"/>
        <end position="883"/>
    </location>
</feature>
<evidence type="ECO:0000256" key="7">
    <source>
        <dbReference type="ARBA" id="ARBA00022847"/>
    </source>
</evidence>
<dbReference type="EMBL" id="HADY01002341">
    <property type="protein sequence ID" value="SBP40826.1"/>
    <property type="molecule type" value="Transcribed_RNA"/>
</dbReference>
<dbReference type="GO" id="GO:0055075">
    <property type="term" value="P:potassium ion homeostasis"/>
    <property type="evidence" value="ECO:0007669"/>
    <property type="project" value="TreeGrafter"/>
</dbReference>
<evidence type="ECO:0000313" key="20">
    <source>
        <dbReference type="EMBL" id="KAF7229882.1"/>
    </source>
</evidence>
<dbReference type="OMA" id="GDICARK"/>
<accession>A0A1A8ULE5</accession>
<feature type="compositionally biased region" description="Polar residues" evidence="16">
    <location>
        <begin position="20"/>
        <end position="31"/>
    </location>
</feature>
<dbReference type="EMBL" id="HAEJ01008697">
    <property type="protein sequence ID" value="SBS49154.1"/>
    <property type="molecule type" value="Transcribed_RNA"/>
</dbReference>
<feature type="domain" description="Amino acid permease/ SLC12A" evidence="18">
    <location>
        <begin position="472"/>
        <end position="752"/>
    </location>
</feature>
<dbReference type="NCBIfam" id="TIGR00930">
    <property type="entry name" value="2a30"/>
    <property type="match status" value="1"/>
</dbReference>
<dbReference type="Proteomes" id="UP000694548">
    <property type="component" value="Chromosome sgr04"/>
</dbReference>
<feature type="transmembrane region" description="Helical" evidence="17">
    <location>
        <begin position="282"/>
        <end position="301"/>
    </location>
</feature>
<evidence type="ECO:0000256" key="3">
    <source>
        <dbReference type="ARBA" id="ARBA00022475"/>
    </source>
</evidence>
<name>A0A1A8ULE5_NOTFU</name>
<dbReference type="Gene3D" id="1.20.1740.10">
    <property type="entry name" value="Amino acid/polyamine transporter I"/>
    <property type="match status" value="2"/>
</dbReference>
<feature type="domain" description="SLC12A transporter C-terminal" evidence="19">
    <location>
        <begin position="1088"/>
        <end position="1157"/>
    </location>
</feature>
<feature type="transmembrane region" description="Helical" evidence="17">
    <location>
        <begin position="637"/>
        <end position="658"/>
    </location>
</feature>
<evidence type="ECO:0000256" key="17">
    <source>
        <dbReference type="SAM" id="Phobius"/>
    </source>
</evidence>
<evidence type="ECO:0000256" key="14">
    <source>
        <dbReference type="ARBA" id="ARBA00046331"/>
    </source>
</evidence>
<feature type="transmembrane region" description="Helical" evidence="17">
    <location>
        <begin position="308"/>
        <end position="329"/>
    </location>
</feature>
<dbReference type="PRINTS" id="PR01081">
    <property type="entry name" value="KCLTRNSPORT"/>
</dbReference>
<comment type="subcellular location">
    <subcellularLocation>
        <location evidence="1">Cell membrane</location>
        <topology evidence="1">Multi-pass membrane protein</topology>
    </subcellularLocation>
</comment>
<dbReference type="GeneID" id="107376981"/>
<dbReference type="Bgee" id="ENSNFUG00015005467">
    <property type="expression patterns" value="Expressed in liver and 3 other cell types or tissues"/>
</dbReference>
<evidence type="ECO:0000256" key="6">
    <source>
        <dbReference type="ARBA" id="ARBA00022692"/>
    </source>
</evidence>
<feature type="compositionally biased region" description="Basic and acidic residues" evidence="16">
    <location>
        <begin position="999"/>
        <end position="1015"/>
    </location>
</feature>
<dbReference type="InterPro" id="IPR000076">
    <property type="entry name" value="KCL_cotranspt"/>
</dbReference>
<dbReference type="InterPro" id="IPR004841">
    <property type="entry name" value="AA-permease/SLC12A_dom"/>
</dbReference>
<gene>
    <name evidence="21 22" type="primary">SLC12A6</name>
    <name evidence="20" type="synonym">slc12a6</name>
    <name evidence="20" type="ORF">G4P62_003795</name>
</gene>
<evidence type="ECO:0000256" key="11">
    <source>
        <dbReference type="ARBA" id="ARBA00023136"/>
    </source>
</evidence>
<keyword evidence="11 17" id="KW-0472">Membrane</keyword>
<evidence type="ECO:0000256" key="1">
    <source>
        <dbReference type="ARBA" id="ARBA00004651"/>
    </source>
</evidence>
<keyword evidence="5" id="KW-0597">Phosphoprotein</keyword>
<dbReference type="GO" id="GO:0015379">
    <property type="term" value="F:potassium:chloride symporter activity"/>
    <property type="evidence" value="ECO:0007669"/>
    <property type="project" value="InterPro"/>
</dbReference>
<dbReference type="GO" id="GO:0005886">
    <property type="term" value="C:plasma membrane"/>
    <property type="evidence" value="ECO:0007669"/>
    <property type="project" value="UniProtKB-SubCell"/>
</dbReference>
<dbReference type="InterPro" id="IPR004842">
    <property type="entry name" value="SLC12A_fam"/>
</dbReference>
<evidence type="ECO:0000313" key="23">
    <source>
        <dbReference type="Proteomes" id="UP000694548"/>
    </source>
</evidence>
<dbReference type="GeneTree" id="ENSGT00940000160238"/>
<evidence type="ECO:0000256" key="10">
    <source>
        <dbReference type="ARBA" id="ARBA00023065"/>
    </source>
</evidence>
<comment type="catalytic activity">
    <reaction evidence="15">
        <text>K(+)(in) + chloride(in) = K(+)(out) + chloride(out)</text>
        <dbReference type="Rhea" id="RHEA:72427"/>
        <dbReference type="ChEBI" id="CHEBI:17996"/>
        <dbReference type="ChEBI" id="CHEBI:29103"/>
    </reaction>
</comment>
<keyword evidence="3" id="KW-1003">Cell membrane</keyword>
<feature type="transmembrane region" description="Helical" evidence="17">
    <location>
        <begin position="153"/>
        <end position="173"/>
    </location>
</feature>
<dbReference type="Proteomes" id="UP000822369">
    <property type="component" value="Chromosome 1"/>
</dbReference>
<organism evidence="21">
    <name type="scientific">Nothobranchius furzeri</name>
    <name type="common">Turquoise killifish</name>
    <dbReference type="NCBI Taxonomy" id="105023"/>
    <lineage>
        <taxon>Eukaryota</taxon>
        <taxon>Metazoa</taxon>
        <taxon>Chordata</taxon>
        <taxon>Craniata</taxon>
        <taxon>Vertebrata</taxon>
        <taxon>Euteleostomi</taxon>
        <taxon>Actinopterygii</taxon>
        <taxon>Neopterygii</taxon>
        <taxon>Teleostei</taxon>
        <taxon>Neoteleostei</taxon>
        <taxon>Acanthomorphata</taxon>
        <taxon>Ovalentaria</taxon>
        <taxon>Atherinomorphae</taxon>
        <taxon>Cyprinodontiformes</taxon>
        <taxon>Nothobranchiidae</taxon>
        <taxon>Nothobranchius</taxon>
    </lineage>
</organism>
<evidence type="ECO:0000256" key="4">
    <source>
        <dbReference type="ARBA" id="ARBA00022538"/>
    </source>
</evidence>
<reference evidence="22" key="5">
    <citation type="submission" date="2025-05" db="UniProtKB">
        <authorList>
            <consortium name="Ensembl"/>
        </authorList>
    </citation>
    <scope>IDENTIFICATION</scope>
</reference>
<keyword evidence="7" id="KW-0769">Symport</keyword>
<dbReference type="GO" id="GO:0045202">
    <property type="term" value="C:synapse"/>
    <property type="evidence" value="ECO:0007669"/>
    <property type="project" value="GOC"/>
</dbReference>
<feature type="compositionally biased region" description="Polar residues" evidence="16">
    <location>
        <begin position="1"/>
        <end position="10"/>
    </location>
</feature>
<comment type="similarity">
    <text evidence="14">Belongs to the SLC12A transporter family. K/Cl co-transporter subfamily.</text>
</comment>
<keyword evidence="8" id="KW-0630">Potassium</keyword>
<evidence type="ECO:0000313" key="22">
    <source>
        <dbReference type="Ensembl" id="ENSNFUP00015011383.1"/>
    </source>
</evidence>
<feature type="domain" description="Amino acid permease/ SLC12A" evidence="18">
    <location>
        <begin position="158"/>
        <end position="329"/>
    </location>
</feature>
<feature type="domain" description="SLC12A transporter C-terminal" evidence="19">
    <location>
        <begin position="899"/>
        <end position="1006"/>
    </location>
</feature>
<feature type="transmembrane region" description="Helical" evidence="17">
    <location>
        <begin position="473"/>
        <end position="493"/>
    </location>
</feature>